<comment type="caution">
    <text evidence="1">The sequence shown here is derived from an EMBL/GenBank/DDBJ whole genome shotgun (WGS) entry which is preliminary data.</text>
</comment>
<accession>A0ABN2PPG7</accession>
<keyword evidence="2" id="KW-1185">Reference proteome</keyword>
<gene>
    <name evidence="1" type="ORF">GCM10009737_32470</name>
</gene>
<dbReference type="EMBL" id="BAAAMY010000009">
    <property type="protein sequence ID" value="GAA1928118.1"/>
    <property type="molecule type" value="Genomic_DNA"/>
</dbReference>
<dbReference type="RefSeq" id="WP_344008674.1">
    <property type="nucleotide sequence ID" value="NZ_BAAAMY010000009.1"/>
</dbReference>
<evidence type="ECO:0000313" key="1">
    <source>
        <dbReference type="EMBL" id="GAA1928118.1"/>
    </source>
</evidence>
<evidence type="ECO:0008006" key="3">
    <source>
        <dbReference type="Google" id="ProtNLM"/>
    </source>
</evidence>
<dbReference type="Proteomes" id="UP001501612">
    <property type="component" value="Unassembled WGS sequence"/>
</dbReference>
<sequence>MKEADVQAAFEAYLLERGWDIQTDDGDTADVRAKRGAEVKGVTSSPGLDMDTGYGQLLRCMSRHPEATQFALVVPERLCSAVERVSPDIRRRLDLDVIVVDDLGGVRSVETGGSEGKA</sequence>
<proteinExistence type="predicted"/>
<protein>
    <recommendedName>
        <fullName evidence="3">Restriction endonuclease type IV Mrr domain-containing protein</fullName>
    </recommendedName>
</protein>
<evidence type="ECO:0000313" key="2">
    <source>
        <dbReference type="Proteomes" id="UP001501612"/>
    </source>
</evidence>
<organism evidence="1 2">
    <name type="scientific">Nocardioides lentus</name>
    <dbReference type="NCBI Taxonomy" id="338077"/>
    <lineage>
        <taxon>Bacteria</taxon>
        <taxon>Bacillati</taxon>
        <taxon>Actinomycetota</taxon>
        <taxon>Actinomycetes</taxon>
        <taxon>Propionibacteriales</taxon>
        <taxon>Nocardioidaceae</taxon>
        <taxon>Nocardioides</taxon>
    </lineage>
</organism>
<reference evidence="1 2" key="1">
    <citation type="journal article" date="2019" name="Int. J. Syst. Evol. Microbiol.">
        <title>The Global Catalogue of Microorganisms (GCM) 10K type strain sequencing project: providing services to taxonomists for standard genome sequencing and annotation.</title>
        <authorList>
            <consortium name="The Broad Institute Genomics Platform"/>
            <consortium name="The Broad Institute Genome Sequencing Center for Infectious Disease"/>
            <person name="Wu L."/>
            <person name="Ma J."/>
        </authorList>
    </citation>
    <scope>NUCLEOTIDE SEQUENCE [LARGE SCALE GENOMIC DNA]</scope>
    <source>
        <strain evidence="1 2">JCM 14046</strain>
    </source>
</reference>
<name>A0ABN2PPG7_9ACTN</name>